<keyword evidence="1 5" id="KW-1277">Toxin-antitoxin system</keyword>
<comment type="function">
    <text evidence="5">Toxic component of a toxin-antitoxin (TA) system. An RNase.</text>
</comment>
<dbReference type="Pfam" id="PF01850">
    <property type="entry name" value="PIN"/>
    <property type="match status" value="1"/>
</dbReference>
<dbReference type="GO" id="GO:0004540">
    <property type="term" value="F:RNA nuclease activity"/>
    <property type="evidence" value="ECO:0007669"/>
    <property type="project" value="InterPro"/>
</dbReference>
<proteinExistence type="inferred from homology"/>
<dbReference type="InterPro" id="IPR002716">
    <property type="entry name" value="PIN_dom"/>
</dbReference>
<evidence type="ECO:0000256" key="1">
    <source>
        <dbReference type="ARBA" id="ARBA00022649"/>
    </source>
</evidence>
<dbReference type="SUPFAM" id="SSF88723">
    <property type="entry name" value="PIN domain-like"/>
    <property type="match status" value="1"/>
</dbReference>
<evidence type="ECO:0000259" key="6">
    <source>
        <dbReference type="Pfam" id="PF01850"/>
    </source>
</evidence>
<organism evidence="7 8">
    <name type="scientific">Rhizobium rosettiformans W3</name>
    <dbReference type="NCBI Taxonomy" id="538378"/>
    <lineage>
        <taxon>Bacteria</taxon>
        <taxon>Pseudomonadati</taxon>
        <taxon>Pseudomonadota</taxon>
        <taxon>Alphaproteobacteria</taxon>
        <taxon>Hyphomicrobiales</taxon>
        <taxon>Rhizobiaceae</taxon>
        <taxon>Rhizobium/Agrobacterium group</taxon>
        <taxon>Rhizobium</taxon>
    </lineage>
</organism>
<dbReference type="RefSeq" id="WP_136538538.1">
    <property type="nucleotide sequence ID" value="NZ_STGU01000002.1"/>
</dbReference>
<keyword evidence="5" id="KW-0800">Toxin</keyword>
<dbReference type="HAMAP" id="MF_00265">
    <property type="entry name" value="VapC_Nob1"/>
    <property type="match status" value="1"/>
</dbReference>
<dbReference type="Gene3D" id="3.40.50.1010">
    <property type="entry name" value="5'-nuclease"/>
    <property type="match status" value="1"/>
</dbReference>
<dbReference type="GO" id="GO:0090729">
    <property type="term" value="F:toxin activity"/>
    <property type="evidence" value="ECO:0007669"/>
    <property type="project" value="UniProtKB-KW"/>
</dbReference>
<evidence type="ECO:0000256" key="3">
    <source>
        <dbReference type="ARBA" id="ARBA00022723"/>
    </source>
</evidence>
<evidence type="ECO:0000256" key="5">
    <source>
        <dbReference type="HAMAP-Rule" id="MF_00265"/>
    </source>
</evidence>
<reference evidence="7 8" key="1">
    <citation type="submission" date="2019-04" db="EMBL/GenBank/DDBJ databases">
        <title>genome sequence of strain W3.</title>
        <authorList>
            <person name="Gao J."/>
            <person name="Sun J."/>
        </authorList>
    </citation>
    <scope>NUCLEOTIDE SEQUENCE [LARGE SCALE GENOMIC DNA]</scope>
    <source>
        <strain evidence="7 8">W3</strain>
    </source>
</reference>
<comment type="caution">
    <text evidence="7">The sequence shown here is derived from an EMBL/GenBank/DDBJ whole genome shotgun (WGS) entry which is preliminary data.</text>
</comment>
<dbReference type="EMBL" id="STGU01000002">
    <property type="protein sequence ID" value="THV38048.1"/>
    <property type="molecule type" value="Genomic_DNA"/>
</dbReference>
<keyword evidence="3 5" id="KW-0479">Metal-binding</keyword>
<dbReference type="GO" id="GO:0016787">
    <property type="term" value="F:hydrolase activity"/>
    <property type="evidence" value="ECO:0007669"/>
    <property type="project" value="UniProtKB-KW"/>
</dbReference>
<dbReference type="Proteomes" id="UP000307378">
    <property type="component" value="Unassembled WGS sequence"/>
</dbReference>
<dbReference type="InterPro" id="IPR029060">
    <property type="entry name" value="PIN-like_dom_sf"/>
</dbReference>
<dbReference type="GO" id="GO:0000287">
    <property type="term" value="F:magnesium ion binding"/>
    <property type="evidence" value="ECO:0007669"/>
    <property type="project" value="UniProtKB-UniRule"/>
</dbReference>
<evidence type="ECO:0000256" key="2">
    <source>
        <dbReference type="ARBA" id="ARBA00022722"/>
    </source>
</evidence>
<dbReference type="AlphaFoldDB" id="A0A4S8Q1V8"/>
<feature type="domain" description="PIN" evidence="6">
    <location>
        <begin position="2"/>
        <end position="138"/>
    </location>
</feature>
<accession>A0A4S8Q1V8</accession>
<protein>
    <recommendedName>
        <fullName evidence="5">Ribonuclease VapC</fullName>
        <shortName evidence="5">RNase VapC</shortName>
        <ecNumber evidence="5">3.1.-.-</ecNumber>
    </recommendedName>
    <alternativeName>
        <fullName evidence="5">Toxin VapC</fullName>
    </alternativeName>
</protein>
<keyword evidence="4 5" id="KW-0378">Hydrolase</keyword>
<gene>
    <name evidence="5" type="primary">vapC</name>
    <name evidence="7" type="ORF">FAA86_04385</name>
</gene>
<comment type="cofactor">
    <cofactor evidence="5">
        <name>Mg(2+)</name>
        <dbReference type="ChEBI" id="CHEBI:18420"/>
    </cofactor>
</comment>
<feature type="binding site" evidence="5">
    <location>
        <position position="113"/>
    </location>
    <ligand>
        <name>Mg(2+)</name>
        <dbReference type="ChEBI" id="CHEBI:18420"/>
    </ligand>
</feature>
<feature type="binding site" evidence="5">
    <location>
        <position position="5"/>
    </location>
    <ligand>
        <name>Mg(2+)</name>
        <dbReference type="ChEBI" id="CHEBI:18420"/>
    </ligand>
</feature>
<keyword evidence="2 5" id="KW-0540">Nuclease</keyword>
<dbReference type="CDD" id="cd09871">
    <property type="entry name" value="PIN_MtVapC28-VapC30-like"/>
    <property type="match status" value="1"/>
</dbReference>
<dbReference type="EC" id="3.1.-.-" evidence="5"/>
<comment type="similarity">
    <text evidence="5">Belongs to the PINc/VapC protein family.</text>
</comment>
<evidence type="ECO:0000313" key="8">
    <source>
        <dbReference type="Proteomes" id="UP000307378"/>
    </source>
</evidence>
<evidence type="ECO:0000313" key="7">
    <source>
        <dbReference type="EMBL" id="THV38048.1"/>
    </source>
</evidence>
<name>A0A4S8Q1V8_9HYPH</name>
<dbReference type="InterPro" id="IPR022907">
    <property type="entry name" value="VapC_family"/>
</dbReference>
<evidence type="ECO:0000256" key="4">
    <source>
        <dbReference type="ARBA" id="ARBA00022801"/>
    </source>
</evidence>
<sequence length="141" mass="15186">MIFIDASVAVAIITREDDAADLMEQLDQAGGPFFVSGVMRMEATLSIARRLAERDSPAAPDMVATARRLVDQFIADLDAVELPITTEVTARALDAAQQYGKIVNYPARLNLGDCFSYACAAISGAKVAFKGDDFVHTDLGW</sequence>
<keyword evidence="5" id="KW-0460">Magnesium</keyword>